<dbReference type="Pfam" id="PF02411">
    <property type="entry name" value="MerT"/>
    <property type="match status" value="1"/>
</dbReference>
<dbReference type="GO" id="GO:0046872">
    <property type="term" value="F:metal ion binding"/>
    <property type="evidence" value="ECO:0007669"/>
    <property type="project" value="UniProtKB-KW"/>
</dbReference>
<dbReference type="PANTHER" id="PTHR33279:SF6">
    <property type="entry name" value="SULFUR CARRIER PROTEIN YEDF-RELATED"/>
    <property type="match status" value="1"/>
</dbReference>
<feature type="domain" description="UPF0033" evidence="17">
    <location>
        <begin position="3"/>
        <end position="64"/>
    </location>
</feature>
<evidence type="ECO:0000256" key="5">
    <source>
        <dbReference type="ARBA" id="ARBA00022448"/>
    </source>
</evidence>
<dbReference type="SUPFAM" id="SSF64307">
    <property type="entry name" value="SirA-like"/>
    <property type="match status" value="1"/>
</dbReference>
<keyword evidence="11" id="KW-0476">Mercury</keyword>
<keyword evidence="6" id="KW-0475">Mercuric resistance</keyword>
<comment type="function">
    <text evidence="15">Involved in mercury resistance. Probably transfers a mercuric ion from the periplasmic Hg(2+)-binding protein MerP to the cytoplasmic mercuric reductase MerA.</text>
</comment>
<dbReference type="GO" id="GO:0005886">
    <property type="term" value="C:plasma membrane"/>
    <property type="evidence" value="ECO:0007669"/>
    <property type="project" value="UniProtKB-SubCell"/>
</dbReference>
<sequence>MVKKLDLRNLACPEPVLKTKEALEEMEEGILEIKLNSFSSIQNVKRFLQNQGIYFNEKKEGKNTIINAIKGYSCEIPESKESKSFWALIAGAAITAILASTCCLGPLLFLIFGVSVGSLSFLHIFAPYRIYFTIAAATIIIYLWLNYFLKLRKRPVCSGSICKNYVKYLSIGTVFVLIMLTYPFWAQYLFMGE</sequence>
<keyword evidence="5" id="KW-0813">Transport</keyword>
<comment type="similarity">
    <text evidence="2">Belongs to the MerT family.</text>
</comment>
<comment type="similarity">
    <text evidence="3">Belongs to the sulfur carrier protein TusA family.</text>
</comment>
<dbReference type="InterPro" id="IPR036868">
    <property type="entry name" value="TusA-like_sf"/>
</dbReference>
<comment type="caution">
    <text evidence="18">The sequence shown here is derived from an EMBL/GenBank/DDBJ whole genome shotgun (WGS) entry which is preliminary data.</text>
</comment>
<evidence type="ECO:0000256" key="4">
    <source>
        <dbReference type="ARBA" id="ARBA00017053"/>
    </source>
</evidence>
<dbReference type="GO" id="GO:0015097">
    <property type="term" value="F:mercury ion transmembrane transporter activity"/>
    <property type="evidence" value="ECO:0007669"/>
    <property type="project" value="InterPro"/>
</dbReference>
<dbReference type="OrthoDB" id="9801500at2"/>
<proteinExistence type="inferred from homology"/>
<dbReference type="Gene3D" id="3.30.110.40">
    <property type="entry name" value="TusA-like domain"/>
    <property type="match status" value="1"/>
</dbReference>
<keyword evidence="12 16" id="KW-1133">Transmembrane helix</keyword>
<evidence type="ECO:0000256" key="14">
    <source>
        <dbReference type="ARBA" id="ARBA00030934"/>
    </source>
</evidence>
<evidence type="ECO:0000256" key="3">
    <source>
        <dbReference type="ARBA" id="ARBA00008984"/>
    </source>
</evidence>
<evidence type="ECO:0000256" key="11">
    <source>
        <dbReference type="ARBA" id="ARBA00022914"/>
    </source>
</evidence>
<reference evidence="18 19" key="1">
    <citation type="journal article" date="2017" name="Syst. Appl. Microbiol.">
        <title>Lebetimonas natsushimae sp. nov., a novel strictly anaerobic, moderately thermophilic chemoautotroph isolated from a deep-sea hydrothermal vent polychaete nest in the Mid-Okinawa Trough.</title>
        <authorList>
            <person name="Nagata R."/>
            <person name="Takaki Y."/>
            <person name="Tame A."/>
            <person name="Nunoura T."/>
            <person name="Muto H."/>
            <person name="Mino S."/>
            <person name="Sawayama S."/>
            <person name="Takai K."/>
            <person name="Nakagawa S."/>
        </authorList>
    </citation>
    <scope>NUCLEOTIDE SEQUENCE [LARGE SCALE GENOMIC DNA]</scope>
    <source>
        <strain evidence="18 19">HS1857</strain>
    </source>
</reference>
<evidence type="ECO:0000256" key="7">
    <source>
        <dbReference type="ARBA" id="ARBA00022475"/>
    </source>
</evidence>
<evidence type="ECO:0000256" key="15">
    <source>
        <dbReference type="ARBA" id="ARBA00045720"/>
    </source>
</evidence>
<feature type="transmembrane region" description="Helical" evidence="16">
    <location>
        <begin position="85"/>
        <end position="112"/>
    </location>
</feature>
<keyword evidence="10" id="KW-0479">Metal-binding</keyword>
<protein>
    <recommendedName>
        <fullName evidence="4">Mercuric transport protein MerT</fullName>
    </recommendedName>
    <alternativeName>
        <fullName evidence="14">Mercury ion transport protein</fullName>
    </alternativeName>
</protein>
<keyword evidence="7" id="KW-1003">Cell membrane</keyword>
<dbReference type="EMBL" id="BDME01000001">
    <property type="protein sequence ID" value="GAX87180.1"/>
    <property type="molecule type" value="Genomic_DNA"/>
</dbReference>
<dbReference type="Proteomes" id="UP000217944">
    <property type="component" value="Unassembled WGS sequence"/>
</dbReference>
<dbReference type="InterPro" id="IPR003457">
    <property type="entry name" value="Transprt_MerT"/>
</dbReference>
<dbReference type="Pfam" id="PF01206">
    <property type="entry name" value="TusA"/>
    <property type="match status" value="1"/>
</dbReference>
<dbReference type="AlphaFoldDB" id="A0A292YCV3"/>
<evidence type="ECO:0000313" key="19">
    <source>
        <dbReference type="Proteomes" id="UP000217944"/>
    </source>
</evidence>
<organism evidence="18 19">
    <name type="scientific">Lebetimonas natsushimae</name>
    <dbReference type="NCBI Taxonomy" id="1936991"/>
    <lineage>
        <taxon>Bacteria</taxon>
        <taxon>Pseudomonadati</taxon>
        <taxon>Campylobacterota</taxon>
        <taxon>Epsilonproteobacteria</taxon>
        <taxon>Nautiliales</taxon>
        <taxon>Nautiliaceae</taxon>
        <taxon>Lebetimonas</taxon>
    </lineage>
</organism>
<keyword evidence="19" id="KW-1185">Reference proteome</keyword>
<evidence type="ECO:0000256" key="1">
    <source>
        <dbReference type="ARBA" id="ARBA00004429"/>
    </source>
</evidence>
<evidence type="ECO:0000256" key="2">
    <source>
        <dbReference type="ARBA" id="ARBA00008224"/>
    </source>
</evidence>
<dbReference type="RefSeq" id="WP_096258329.1">
    <property type="nucleotide sequence ID" value="NZ_BDME01000001.1"/>
</dbReference>
<dbReference type="InterPro" id="IPR001455">
    <property type="entry name" value="TusA-like"/>
</dbReference>
<evidence type="ECO:0000259" key="17">
    <source>
        <dbReference type="Pfam" id="PF01206"/>
    </source>
</evidence>
<dbReference type="PANTHER" id="PTHR33279">
    <property type="entry name" value="SULFUR CARRIER PROTEIN YEDF-RELATED"/>
    <property type="match status" value="1"/>
</dbReference>
<evidence type="ECO:0000256" key="16">
    <source>
        <dbReference type="SAM" id="Phobius"/>
    </source>
</evidence>
<evidence type="ECO:0000256" key="12">
    <source>
        <dbReference type="ARBA" id="ARBA00022989"/>
    </source>
</evidence>
<evidence type="ECO:0000256" key="8">
    <source>
        <dbReference type="ARBA" id="ARBA00022519"/>
    </source>
</evidence>
<evidence type="ECO:0000256" key="10">
    <source>
        <dbReference type="ARBA" id="ARBA00022723"/>
    </source>
</evidence>
<evidence type="ECO:0000256" key="6">
    <source>
        <dbReference type="ARBA" id="ARBA00022466"/>
    </source>
</evidence>
<comment type="subcellular location">
    <subcellularLocation>
        <location evidence="1">Cell inner membrane</location>
        <topology evidence="1">Multi-pass membrane protein</topology>
    </subcellularLocation>
</comment>
<evidence type="ECO:0000256" key="9">
    <source>
        <dbReference type="ARBA" id="ARBA00022692"/>
    </source>
</evidence>
<keyword evidence="9 16" id="KW-0812">Transmembrane</keyword>
<evidence type="ECO:0000256" key="13">
    <source>
        <dbReference type="ARBA" id="ARBA00023136"/>
    </source>
</evidence>
<accession>A0A292YCV3</accession>
<feature type="transmembrane region" description="Helical" evidence="16">
    <location>
        <begin position="165"/>
        <end position="185"/>
    </location>
</feature>
<evidence type="ECO:0000313" key="18">
    <source>
        <dbReference type="EMBL" id="GAX87180.1"/>
    </source>
</evidence>
<keyword evidence="13 16" id="KW-0472">Membrane</keyword>
<name>A0A292YCV3_9BACT</name>
<gene>
    <name evidence="18" type="ORF">LNAT_P0475</name>
</gene>
<feature type="transmembrane region" description="Helical" evidence="16">
    <location>
        <begin position="124"/>
        <end position="145"/>
    </location>
</feature>
<keyword evidence="8" id="KW-0997">Cell inner membrane</keyword>